<gene>
    <name evidence="1" type="ORF">METZ01_LOCUS79485</name>
</gene>
<organism evidence="1">
    <name type="scientific">marine metagenome</name>
    <dbReference type="NCBI Taxonomy" id="408172"/>
    <lineage>
        <taxon>unclassified sequences</taxon>
        <taxon>metagenomes</taxon>
        <taxon>ecological metagenomes</taxon>
    </lineage>
</organism>
<feature type="non-terminal residue" evidence="1">
    <location>
        <position position="1"/>
    </location>
</feature>
<sequence>VSAVFLVGAVLAPVSSEGQATEPLSEALGARFDEKAARIMGHVGSRDQPQLTRLLESEINAFLRFQGAPKLPKGIASPRVHIGADQRVTAEAVIDLSLIREQGTGGWLNPLQYLTGRIPVSATGTVSSGNGFVKLDVEVVTFAGVEVPALVLQELVRHYTRTSTASEGVRLDRALTLPFEIRELRLSTREAIVVQ</sequence>
<evidence type="ECO:0008006" key="2">
    <source>
        <dbReference type="Google" id="ProtNLM"/>
    </source>
</evidence>
<dbReference type="EMBL" id="UINC01006287">
    <property type="protein sequence ID" value="SVA26631.1"/>
    <property type="molecule type" value="Genomic_DNA"/>
</dbReference>
<reference evidence="1" key="1">
    <citation type="submission" date="2018-05" db="EMBL/GenBank/DDBJ databases">
        <authorList>
            <person name="Lanie J.A."/>
            <person name="Ng W.-L."/>
            <person name="Kazmierczak K.M."/>
            <person name="Andrzejewski T.M."/>
            <person name="Davidsen T.M."/>
            <person name="Wayne K.J."/>
            <person name="Tettelin H."/>
            <person name="Glass J.I."/>
            <person name="Rusch D."/>
            <person name="Podicherti R."/>
            <person name="Tsui H.-C.T."/>
            <person name="Winkler M.E."/>
        </authorList>
    </citation>
    <scope>NUCLEOTIDE SEQUENCE</scope>
</reference>
<protein>
    <recommendedName>
        <fullName evidence="2">DUF2993 domain-containing protein</fullName>
    </recommendedName>
</protein>
<evidence type="ECO:0000313" key="1">
    <source>
        <dbReference type="EMBL" id="SVA26631.1"/>
    </source>
</evidence>
<name>A0A381UFY3_9ZZZZ</name>
<dbReference type="AlphaFoldDB" id="A0A381UFY3"/>
<accession>A0A381UFY3</accession>
<proteinExistence type="predicted"/>